<proteinExistence type="predicted"/>
<gene>
    <name evidence="1" type="ORF">CHCC16736_2807</name>
</gene>
<evidence type="ECO:0000313" key="2">
    <source>
        <dbReference type="Proteomes" id="UP000435910"/>
    </source>
</evidence>
<dbReference type="EMBL" id="NILC01000023">
    <property type="protein sequence ID" value="TWL27486.1"/>
    <property type="molecule type" value="Genomic_DNA"/>
</dbReference>
<reference evidence="1 2" key="1">
    <citation type="submission" date="2019-06" db="EMBL/GenBank/DDBJ databases">
        <title>Genome sequence analysis of &gt;100 Bacillus licheniformis strains suggests intrinsic resistance to this species.</title>
        <authorList>
            <person name="Wels M."/>
            <person name="Siezen R.J."/>
            <person name="Johansen E."/>
            <person name="Stuer-Lauridsen B."/>
            <person name="Bjerre K."/>
            <person name="Nielsen B.K.K."/>
        </authorList>
    </citation>
    <scope>NUCLEOTIDE SEQUENCE [LARGE SCALE GENOMIC DNA]</scope>
    <source>
        <strain evidence="1 2">BAC-16736</strain>
    </source>
</reference>
<name>A0A8B5YC62_BACLI</name>
<sequence length="70" mass="7913">MAILDKREPLCLKIVKRFGSRSSGKTVKKTGGSQAMKKMIKSAVKWAPVIYPIAWKIIKNRREKKNLKAG</sequence>
<dbReference type="Proteomes" id="UP000435910">
    <property type="component" value="Unassembled WGS sequence"/>
</dbReference>
<organism evidence="1 2">
    <name type="scientific">Bacillus licheniformis</name>
    <dbReference type="NCBI Taxonomy" id="1402"/>
    <lineage>
        <taxon>Bacteria</taxon>
        <taxon>Bacillati</taxon>
        <taxon>Bacillota</taxon>
        <taxon>Bacilli</taxon>
        <taxon>Bacillales</taxon>
        <taxon>Bacillaceae</taxon>
        <taxon>Bacillus</taxon>
    </lineage>
</organism>
<accession>A0A8B5YC62</accession>
<evidence type="ECO:0000313" key="1">
    <source>
        <dbReference type="EMBL" id="TWL27486.1"/>
    </source>
</evidence>
<dbReference type="AlphaFoldDB" id="A0A8B5YC62"/>
<comment type="caution">
    <text evidence="1">The sequence shown here is derived from an EMBL/GenBank/DDBJ whole genome shotgun (WGS) entry which is preliminary data.</text>
</comment>
<protein>
    <submittedName>
        <fullName evidence="1">Uncharacterized protein</fullName>
    </submittedName>
</protein>